<dbReference type="PANTHER" id="PTHR11067:SF9">
    <property type="entry name" value="INOSINE TRIPHOSPHATE PYROPHOSPHATASE"/>
    <property type="match status" value="1"/>
</dbReference>
<dbReference type="GO" id="GO:0005829">
    <property type="term" value="C:cytosol"/>
    <property type="evidence" value="ECO:0007669"/>
    <property type="project" value="TreeGrafter"/>
</dbReference>
<dbReference type="PANTHER" id="PTHR11067">
    <property type="entry name" value="INOSINE TRIPHOSPHATE PYROPHOSPHATASE/HAM1 PROTEIN"/>
    <property type="match status" value="1"/>
</dbReference>
<comment type="caution">
    <text evidence="3">The sequence shown here is derived from an EMBL/GenBank/DDBJ whole genome shotgun (WGS) entry which is preliminary data.</text>
</comment>
<reference evidence="4" key="1">
    <citation type="submission" date="2017-09" db="EMBL/GenBank/DDBJ databases">
        <title>Depth-based differentiation of microbial function through sediment-hosted aquifers and enrichment of novel symbionts in the deep terrestrial subsurface.</title>
        <authorList>
            <person name="Probst A.J."/>
            <person name="Ladd B."/>
            <person name="Jarett J.K."/>
            <person name="Geller-Mcgrath D.E."/>
            <person name="Sieber C.M.K."/>
            <person name="Emerson J.B."/>
            <person name="Anantharaman K."/>
            <person name="Thomas B.C."/>
            <person name="Malmstrom R."/>
            <person name="Stieglmeier M."/>
            <person name="Klingl A."/>
            <person name="Woyke T."/>
            <person name="Ryan C.M."/>
            <person name="Banfield J.F."/>
        </authorList>
    </citation>
    <scope>NUCLEOTIDE SEQUENCE [LARGE SCALE GENOMIC DNA]</scope>
</reference>
<evidence type="ECO:0000313" key="4">
    <source>
        <dbReference type="Proteomes" id="UP000229401"/>
    </source>
</evidence>
<dbReference type="EMBL" id="PFLI01000070">
    <property type="protein sequence ID" value="PIY72200.1"/>
    <property type="molecule type" value="Genomic_DNA"/>
</dbReference>
<evidence type="ECO:0000256" key="1">
    <source>
        <dbReference type="ARBA" id="ARBA00008023"/>
    </source>
</evidence>
<accession>A0A2M7QK25</accession>
<dbReference type="SUPFAM" id="SSF52972">
    <property type="entry name" value="ITPase-like"/>
    <property type="match status" value="1"/>
</dbReference>
<dbReference type="AlphaFoldDB" id="A0A2M7QK25"/>
<keyword evidence="2" id="KW-0378">Hydrolase</keyword>
<evidence type="ECO:0000256" key="2">
    <source>
        <dbReference type="ARBA" id="ARBA00022801"/>
    </source>
</evidence>
<dbReference type="InterPro" id="IPR002637">
    <property type="entry name" value="RdgB/HAM1"/>
</dbReference>
<dbReference type="Proteomes" id="UP000229401">
    <property type="component" value="Unassembled WGS sequence"/>
</dbReference>
<evidence type="ECO:0000313" key="3">
    <source>
        <dbReference type="EMBL" id="PIY72200.1"/>
    </source>
</evidence>
<comment type="similarity">
    <text evidence="1">Belongs to the HAM1 NTPase family.</text>
</comment>
<gene>
    <name evidence="3" type="ORF">COY87_02205</name>
</gene>
<dbReference type="Pfam" id="PF01725">
    <property type="entry name" value="Ham1p_like"/>
    <property type="match status" value="1"/>
</dbReference>
<dbReference type="InterPro" id="IPR029001">
    <property type="entry name" value="ITPase-like_fam"/>
</dbReference>
<dbReference type="GO" id="GO:0047429">
    <property type="term" value="F:nucleoside triphosphate diphosphatase activity"/>
    <property type="evidence" value="ECO:0007669"/>
    <property type="project" value="InterPro"/>
</dbReference>
<protein>
    <submittedName>
        <fullName evidence="3">Non-canonical purine NTP pyrophosphatase</fullName>
    </submittedName>
</protein>
<organism evidence="3 4">
    <name type="scientific">Candidatus Roizmanbacteria bacterium CG_4_10_14_0_8_um_filter_33_9</name>
    <dbReference type="NCBI Taxonomy" id="1974826"/>
    <lineage>
        <taxon>Bacteria</taxon>
        <taxon>Candidatus Roizmaniibacteriota</taxon>
    </lineage>
</organism>
<proteinExistence type="inferred from homology"/>
<dbReference type="CDD" id="cd00515">
    <property type="entry name" value="HAM1"/>
    <property type="match status" value="1"/>
</dbReference>
<name>A0A2M7QK25_9BACT</name>
<dbReference type="GO" id="GO:0009143">
    <property type="term" value="P:nucleoside triphosphate catabolic process"/>
    <property type="evidence" value="ECO:0007669"/>
    <property type="project" value="InterPro"/>
</dbReference>
<dbReference type="Gene3D" id="3.90.950.10">
    <property type="match status" value="1"/>
</dbReference>
<sequence>MILNVLMKKILIATHNKAKLGEIMLGIKPLQQKGWTIYSLEDLHIQKDPEETGKTFEENAELKARYYSQINNMPTIADDGGLMIDYLNGEPGVKSKRWMGYETSDKNLIQYTLQQLNNVPNDRRTAYLQTCLCYFDPSLNKIITENERIKGTIAEKPSGKPTHGYPFRALFVVEAFNKYYDELTDEEHQKINHRIKALSRLINQI</sequence>